<organism evidence="1 2">
    <name type="scientific">Haloarcula saliterrae</name>
    <dbReference type="NCBI Taxonomy" id="2950534"/>
    <lineage>
        <taxon>Archaea</taxon>
        <taxon>Methanobacteriati</taxon>
        <taxon>Methanobacteriota</taxon>
        <taxon>Stenosarchaea group</taxon>
        <taxon>Halobacteria</taxon>
        <taxon>Halobacteriales</taxon>
        <taxon>Haloarculaceae</taxon>
        <taxon>Haloarcula</taxon>
    </lineage>
</organism>
<comment type="caution">
    <text evidence="1">The sequence shown here is derived from an EMBL/GenBank/DDBJ whole genome shotgun (WGS) entry which is preliminary data.</text>
</comment>
<protein>
    <submittedName>
        <fullName evidence="1">PRC-barrel domain containing protein</fullName>
    </submittedName>
</protein>
<sequence length="80" mass="8737">MAHTLTEEDEGKKVVNHDGDTIGVISGFRGGQAYVDPDPGITENVMSTLGWSDVDEDDYALNSDQVEHVTDDEVRLTSEL</sequence>
<dbReference type="RefSeq" id="WP_310920520.1">
    <property type="nucleotide sequence ID" value="NZ_JAMQON010000004.1"/>
</dbReference>
<dbReference type="Proteomes" id="UP001259659">
    <property type="component" value="Unassembled WGS sequence"/>
</dbReference>
<dbReference type="EMBL" id="JAMQON010000004">
    <property type="protein sequence ID" value="MDS0260767.1"/>
    <property type="molecule type" value="Genomic_DNA"/>
</dbReference>
<keyword evidence="2" id="KW-1185">Reference proteome</keyword>
<proteinExistence type="predicted"/>
<name>A0ABU2FEV4_9EURY</name>
<evidence type="ECO:0000313" key="1">
    <source>
        <dbReference type="EMBL" id="MDS0260767.1"/>
    </source>
</evidence>
<evidence type="ECO:0000313" key="2">
    <source>
        <dbReference type="Proteomes" id="UP001259659"/>
    </source>
</evidence>
<reference evidence="1 2" key="1">
    <citation type="submission" date="2022-06" db="EMBL/GenBank/DDBJ databases">
        <title>Haloarcula sp. a new haloarchaeum isolate from saline soil.</title>
        <authorList>
            <person name="Strakova D."/>
            <person name="Galisteo C."/>
            <person name="Sanchez-Porro C."/>
            <person name="Ventosa A."/>
        </authorList>
    </citation>
    <scope>NUCLEOTIDE SEQUENCE [LARGE SCALE GENOMIC DNA]</scope>
    <source>
        <strain evidence="1 2">S1CR25-12</strain>
    </source>
</reference>
<gene>
    <name evidence="1" type="ORF">NDI56_15270</name>
</gene>
<accession>A0ABU2FEV4</accession>